<sequence length="44" mass="4040">VSGLVTGSRSGAVPLPLLPLAGAAVIAAGAIAVACALGPRRSSA</sequence>
<dbReference type="AlphaFoldDB" id="A0A6G3T6I7"/>
<keyword evidence="1" id="KW-1133">Transmembrane helix</keyword>
<protein>
    <submittedName>
        <fullName evidence="2">ABC transporter</fullName>
    </submittedName>
</protein>
<keyword evidence="1" id="KW-0812">Transmembrane</keyword>
<dbReference type="EMBL" id="JAAGMQ010000106">
    <property type="protein sequence ID" value="NEC32337.1"/>
    <property type="molecule type" value="Genomic_DNA"/>
</dbReference>
<evidence type="ECO:0000313" key="2">
    <source>
        <dbReference type="EMBL" id="NEC32337.1"/>
    </source>
</evidence>
<gene>
    <name evidence="2" type="ORF">G3I66_03940</name>
</gene>
<evidence type="ECO:0000256" key="1">
    <source>
        <dbReference type="SAM" id="Phobius"/>
    </source>
</evidence>
<organism evidence="2 3">
    <name type="scientific">Streptomyces rubrogriseus</name>
    <dbReference type="NCBI Taxonomy" id="194673"/>
    <lineage>
        <taxon>Bacteria</taxon>
        <taxon>Bacillati</taxon>
        <taxon>Actinomycetota</taxon>
        <taxon>Actinomycetes</taxon>
        <taxon>Kitasatosporales</taxon>
        <taxon>Streptomycetaceae</taxon>
        <taxon>Streptomyces</taxon>
        <taxon>Streptomyces violaceoruber group</taxon>
    </lineage>
</organism>
<keyword evidence="1" id="KW-0472">Membrane</keyword>
<feature type="non-terminal residue" evidence="2">
    <location>
        <position position="1"/>
    </location>
</feature>
<accession>A0A6G3T6I7</accession>
<evidence type="ECO:0000313" key="3">
    <source>
        <dbReference type="Proteomes" id="UP000475666"/>
    </source>
</evidence>
<comment type="caution">
    <text evidence="2">The sequence shown here is derived from an EMBL/GenBank/DDBJ whole genome shotgun (WGS) entry which is preliminary data.</text>
</comment>
<reference evidence="2 3" key="1">
    <citation type="submission" date="2020-01" db="EMBL/GenBank/DDBJ databases">
        <title>Insect and environment-associated Actinomycetes.</title>
        <authorList>
            <person name="Currrie C."/>
            <person name="Chevrette M."/>
            <person name="Carlson C."/>
            <person name="Stubbendieck R."/>
            <person name="Wendt-Pienkowski E."/>
        </authorList>
    </citation>
    <scope>NUCLEOTIDE SEQUENCE [LARGE SCALE GENOMIC DNA]</scope>
    <source>
        <strain evidence="2 3">SID7739</strain>
    </source>
</reference>
<dbReference type="Proteomes" id="UP000475666">
    <property type="component" value="Unassembled WGS sequence"/>
</dbReference>
<name>A0A6G3T6I7_9ACTN</name>
<proteinExistence type="predicted"/>
<feature type="transmembrane region" description="Helical" evidence="1">
    <location>
        <begin position="20"/>
        <end position="38"/>
    </location>
</feature>